<dbReference type="PANTHER" id="PTHR30055:SF234">
    <property type="entry name" value="HTH-TYPE TRANSCRIPTIONAL REGULATOR BETI"/>
    <property type="match status" value="1"/>
</dbReference>
<feature type="DNA-binding region" description="H-T-H motif" evidence="4">
    <location>
        <begin position="17"/>
        <end position="36"/>
    </location>
</feature>
<evidence type="ECO:0000313" key="7">
    <source>
        <dbReference type="Proteomes" id="UP001214441"/>
    </source>
</evidence>
<name>A0ABT6ZYN6_9ACTN</name>
<keyword evidence="3" id="KW-0804">Transcription</keyword>
<dbReference type="Proteomes" id="UP001214441">
    <property type="component" value="Unassembled WGS sequence"/>
</dbReference>
<dbReference type="InterPro" id="IPR001647">
    <property type="entry name" value="HTH_TetR"/>
</dbReference>
<accession>A0ABT6ZYN6</accession>
<dbReference type="Gene3D" id="1.10.357.10">
    <property type="entry name" value="Tetracycline Repressor, domain 2"/>
    <property type="match status" value="1"/>
</dbReference>
<organism evidence="6 7">
    <name type="scientific">Streptomyces iconiensis</name>
    <dbReference type="NCBI Taxonomy" id="1384038"/>
    <lineage>
        <taxon>Bacteria</taxon>
        <taxon>Bacillati</taxon>
        <taxon>Actinomycetota</taxon>
        <taxon>Actinomycetes</taxon>
        <taxon>Kitasatosporales</taxon>
        <taxon>Streptomycetaceae</taxon>
        <taxon>Streptomyces</taxon>
    </lineage>
</organism>
<dbReference type="InterPro" id="IPR009057">
    <property type="entry name" value="Homeodomain-like_sf"/>
</dbReference>
<dbReference type="PROSITE" id="PS50977">
    <property type="entry name" value="HTH_TETR_2"/>
    <property type="match status" value="1"/>
</dbReference>
<dbReference type="PROSITE" id="PS01081">
    <property type="entry name" value="HTH_TETR_1"/>
    <property type="match status" value="1"/>
</dbReference>
<comment type="caution">
    <text evidence="6">The sequence shown here is derived from an EMBL/GenBank/DDBJ whole genome shotgun (WGS) entry which is preliminary data.</text>
</comment>
<dbReference type="Pfam" id="PF17918">
    <property type="entry name" value="TetR_C_15"/>
    <property type="match status" value="1"/>
</dbReference>
<protein>
    <submittedName>
        <fullName evidence="6">TetR/AcrR family transcriptional regulator</fullName>
    </submittedName>
</protein>
<keyword evidence="2 4" id="KW-0238">DNA-binding</keyword>
<dbReference type="RefSeq" id="WP_274045935.1">
    <property type="nucleotide sequence ID" value="NZ_JANCPR020000019.1"/>
</dbReference>
<proteinExistence type="predicted"/>
<evidence type="ECO:0000313" key="6">
    <source>
        <dbReference type="EMBL" id="MDJ1134179.1"/>
    </source>
</evidence>
<dbReference type="InterPro" id="IPR041669">
    <property type="entry name" value="TetR_C_15"/>
</dbReference>
<keyword evidence="7" id="KW-1185">Reference proteome</keyword>
<dbReference type="InterPro" id="IPR036271">
    <property type="entry name" value="Tet_transcr_reg_TetR-rel_C_sf"/>
</dbReference>
<gene>
    <name evidence="6" type="ORF">NMN56_019865</name>
</gene>
<feature type="domain" description="HTH tetR-type" evidence="5">
    <location>
        <begin position="1"/>
        <end position="54"/>
    </location>
</feature>
<dbReference type="Pfam" id="PF00440">
    <property type="entry name" value="TetR_N"/>
    <property type="match status" value="1"/>
</dbReference>
<evidence type="ECO:0000256" key="3">
    <source>
        <dbReference type="ARBA" id="ARBA00023163"/>
    </source>
</evidence>
<evidence type="ECO:0000259" key="5">
    <source>
        <dbReference type="PROSITE" id="PS50977"/>
    </source>
</evidence>
<dbReference type="InterPro" id="IPR023772">
    <property type="entry name" value="DNA-bd_HTH_TetR-type_CS"/>
</dbReference>
<evidence type="ECO:0000256" key="4">
    <source>
        <dbReference type="PROSITE-ProRule" id="PRU00335"/>
    </source>
</evidence>
<dbReference type="InterPro" id="IPR050109">
    <property type="entry name" value="HTH-type_TetR-like_transc_reg"/>
</dbReference>
<dbReference type="SUPFAM" id="SSF48498">
    <property type="entry name" value="Tetracyclin repressor-like, C-terminal domain"/>
    <property type="match status" value="1"/>
</dbReference>
<evidence type="ECO:0000256" key="2">
    <source>
        <dbReference type="ARBA" id="ARBA00023125"/>
    </source>
</evidence>
<keyword evidence="1" id="KW-0805">Transcription regulation</keyword>
<sequence>MTGAARVFAEYGYAAGTTDRIAAAAGLSIGSLYQYFPNKDAILVVLAQAHLEQTAEAVEACLSRPRPAREWLPELTSAVIRLHADNPRLHQVLFEEAPRPPQLLARFRQVEQDAVETAAALLRSDPEMHVDQPELAARMVLATIESLTHRFTSRSHHLDTAHLTNQIVTMTTAYLQTCRTPR</sequence>
<dbReference type="PANTHER" id="PTHR30055">
    <property type="entry name" value="HTH-TYPE TRANSCRIPTIONAL REGULATOR RUTR"/>
    <property type="match status" value="1"/>
</dbReference>
<dbReference type="SUPFAM" id="SSF46689">
    <property type="entry name" value="Homeodomain-like"/>
    <property type="match status" value="1"/>
</dbReference>
<evidence type="ECO:0000256" key="1">
    <source>
        <dbReference type="ARBA" id="ARBA00023015"/>
    </source>
</evidence>
<reference evidence="6 7" key="1">
    <citation type="submission" date="2023-05" db="EMBL/GenBank/DDBJ databases">
        <title>Streptantibioticus silvisoli sp. nov., acidotolerant actinomycetes 1 from pine litter.</title>
        <authorList>
            <person name="Swiecimska M."/>
            <person name="Golinska P."/>
            <person name="Sangal V."/>
            <person name="Wachnowicz B."/>
            <person name="Goodfellow M."/>
        </authorList>
    </citation>
    <scope>NUCLEOTIDE SEQUENCE [LARGE SCALE GENOMIC DNA]</scope>
    <source>
        <strain evidence="6 7">DSM 42109</strain>
    </source>
</reference>
<dbReference type="EMBL" id="JANCPR020000019">
    <property type="protein sequence ID" value="MDJ1134179.1"/>
    <property type="molecule type" value="Genomic_DNA"/>
</dbReference>